<name>A0A7X8TM13_9MICC</name>
<protein>
    <submittedName>
        <fullName evidence="5">N-acetylmuramoyl-L-alanine amidase</fullName>
    </submittedName>
</protein>
<dbReference type="PANTHER" id="PTHR30404">
    <property type="entry name" value="N-ACETYLMURAMOYL-L-ALANINE AMIDASE"/>
    <property type="match status" value="1"/>
</dbReference>
<keyword evidence="3" id="KW-0732">Signal</keyword>
<organism evidence="5 6">
    <name type="scientific">Nesterenkonia sedimenti</name>
    <dbReference type="NCBI Taxonomy" id="1463632"/>
    <lineage>
        <taxon>Bacteria</taxon>
        <taxon>Bacillati</taxon>
        <taxon>Actinomycetota</taxon>
        <taxon>Actinomycetes</taxon>
        <taxon>Micrococcales</taxon>
        <taxon>Micrococcaceae</taxon>
        <taxon>Nesterenkonia</taxon>
    </lineage>
</organism>
<dbReference type="InterPro" id="IPR050695">
    <property type="entry name" value="N-acetylmuramoyl_amidase_3"/>
</dbReference>
<evidence type="ECO:0000313" key="6">
    <source>
        <dbReference type="Proteomes" id="UP000523139"/>
    </source>
</evidence>
<evidence type="ECO:0000256" key="1">
    <source>
        <dbReference type="ARBA" id="ARBA00022801"/>
    </source>
</evidence>
<dbReference type="GO" id="GO:0008745">
    <property type="term" value="F:N-acetylmuramoyl-L-alanine amidase activity"/>
    <property type="evidence" value="ECO:0007669"/>
    <property type="project" value="InterPro"/>
</dbReference>
<reference evidence="5 6" key="1">
    <citation type="submission" date="2020-04" db="EMBL/GenBank/DDBJ databases">
        <title>Nesterenkonia sp. nov., isolated from marine sediment.</title>
        <authorList>
            <person name="Zhang G."/>
        </authorList>
    </citation>
    <scope>NUCLEOTIDE SEQUENCE [LARGE SCALE GENOMIC DNA]</scope>
    <source>
        <strain evidence="5 6">MY13</strain>
    </source>
</reference>
<comment type="caution">
    <text evidence="5">The sequence shown here is derived from an EMBL/GenBank/DDBJ whole genome shotgun (WGS) entry which is preliminary data.</text>
</comment>
<dbReference type="AlphaFoldDB" id="A0A7X8TM13"/>
<accession>A0A7X8TM13</accession>
<feature type="region of interest" description="Disordered" evidence="2">
    <location>
        <begin position="28"/>
        <end position="97"/>
    </location>
</feature>
<dbReference type="Gene3D" id="3.40.630.40">
    <property type="entry name" value="Zn-dependent exopeptidases"/>
    <property type="match status" value="1"/>
</dbReference>
<dbReference type="SUPFAM" id="SSF53187">
    <property type="entry name" value="Zn-dependent exopeptidases"/>
    <property type="match status" value="1"/>
</dbReference>
<dbReference type="InterPro" id="IPR002508">
    <property type="entry name" value="MurNAc-LAA_cat"/>
</dbReference>
<evidence type="ECO:0000259" key="4">
    <source>
        <dbReference type="SMART" id="SM00646"/>
    </source>
</evidence>
<dbReference type="PROSITE" id="PS51257">
    <property type="entry name" value="PROKAR_LIPOPROTEIN"/>
    <property type="match status" value="1"/>
</dbReference>
<dbReference type="Proteomes" id="UP000523139">
    <property type="component" value="Unassembled WGS sequence"/>
</dbReference>
<dbReference type="Pfam" id="PF01520">
    <property type="entry name" value="Amidase_3"/>
    <property type="match status" value="1"/>
</dbReference>
<evidence type="ECO:0000256" key="3">
    <source>
        <dbReference type="SAM" id="SignalP"/>
    </source>
</evidence>
<dbReference type="PANTHER" id="PTHR30404:SF0">
    <property type="entry name" value="N-ACETYLMURAMOYL-L-ALANINE AMIDASE AMIC"/>
    <property type="match status" value="1"/>
</dbReference>
<evidence type="ECO:0000313" key="5">
    <source>
        <dbReference type="EMBL" id="NLS10877.1"/>
    </source>
</evidence>
<feature type="chain" id="PRO_5031386559" evidence="3">
    <location>
        <begin position="26"/>
        <end position="285"/>
    </location>
</feature>
<proteinExistence type="predicted"/>
<keyword evidence="1" id="KW-0378">Hydrolase</keyword>
<evidence type="ECO:0000256" key="2">
    <source>
        <dbReference type="SAM" id="MobiDB-lite"/>
    </source>
</evidence>
<feature type="signal peptide" evidence="3">
    <location>
        <begin position="1"/>
        <end position="25"/>
    </location>
</feature>
<keyword evidence="6" id="KW-1185">Reference proteome</keyword>
<dbReference type="CDD" id="cd02696">
    <property type="entry name" value="MurNAc-LAA"/>
    <property type="match status" value="1"/>
</dbReference>
<gene>
    <name evidence="5" type="ORF">HGQ17_12910</name>
</gene>
<dbReference type="GO" id="GO:0030288">
    <property type="term" value="C:outer membrane-bounded periplasmic space"/>
    <property type="evidence" value="ECO:0007669"/>
    <property type="project" value="TreeGrafter"/>
</dbReference>
<dbReference type="GO" id="GO:0009253">
    <property type="term" value="P:peptidoglycan catabolic process"/>
    <property type="evidence" value="ECO:0007669"/>
    <property type="project" value="InterPro"/>
</dbReference>
<feature type="domain" description="MurNAc-LAA" evidence="4">
    <location>
        <begin position="156"/>
        <end position="273"/>
    </location>
</feature>
<sequence length="285" mass="30320">MTTSTRLLLPPVMLLGVLGCANMFAAPEGEQEDSPEAVETSVPEGADAGVEGDESAQEPEAGPLDGVHIALDPGHAGGIAADPQKAQTQVDDGRGGWKDCQAVGASTNSGYTEHAFNWDVSQRLTELLEEDGAEVRLTRENDEAFGPCVDERGQFPQEVGADVYVSIHANGSDPSYSGYFAIVSDPPLNAAQGEPSLEVAEHLNEGLAQEGFDESNLIPGGISQRSDIAGLNWAEVPAVMMELGEMRHAEESAVMETEEGRQRYADALHNGLLSWAETQEEITEE</sequence>
<dbReference type="SMART" id="SM00646">
    <property type="entry name" value="Ami_3"/>
    <property type="match status" value="1"/>
</dbReference>
<dbReference type="EMBL" id="JABAHY010000016">
    <property type="protein sequence ID" value="NLS10877.1"/>
    <property type="molecule type" value="Genomic_DNA"/>
</dbReference>